<comment type="caution">
    <text evidence="1">The sequence shown here is derived from an EMBL/GenBank/DDBJ whole genome shotgun (WGS) entry which is preliminary data.</text>
</comment>
<keyword evidence="2" id="KW-1185">Reference proteome</keyword>
<organism evidence="1 2">
    <name type="scientific">Arthrobacter horti</name>
    <dbReference type="NCBI Taxonomy" id="3068273"/>
    <lineage>
        <taxon>Bacteria</taxon>
        <taxon>Bacillati</taxon>
        <taxon>Actinomycetota</taxon>
        <taxon>Actinomycetes</taxon>
        <taxon>Micrococcales</taxon>
        <taxon>Micrococcaceae</taxon>
        <taxon>Arthrobacter</taxon>
    </lineage>
</organism>
<protein>
    <submittedName>
        <fullName evidence="1">Uncharacterized protein</fullName>
    </submittedName>
</protein>
<proteinExistence type="predicted"/>
<evidence type="ECO:0000313" key="1">
    <source>
        <dbReference type="EMBL" id="MDP5226314.1"/>
    </source>
</evidence>
<reference evidence="1 2" key="1">
    <citation type="submission" date="2023-08" db="EMBL/GenBank/DDBJ databases">
        <title>Arthrobacter horti sp. nov., isolated from forest soil.</title>
        <authorList>
            <person name="Park M."/>
        </authorList>
    </citation>
    <scope>NUCLEOTIDE SEQUENCE [LARGE SCALE GENOMIC DNA]</scope>
    <source>
        <strain evidence="1 2">YJM1</strain>
    </source>
</reference>
<accession>A0ABT9IL47</accession>
<dbReference type="Proteomes" id="UP001232725">
    <property type="component" value="Unassembled WGS sequence"/>
</dbReference>
<evidence type="ECO:0000313" key="2">
    <source>
        <dbReference type="Proteomes" id="UP001232725"/>
    </source>
</evidence>
<sequence length="117" mass="12839">MATDVLILRDDAIETIGPLLRPHGELLPLLCEEARLAVFSAPVVEGAVDLEKSDIVRFRDGGILRFRSTVFHEEVVGNLMAFKLSEKPRGKLYLTEPLVEAMLATGMTAGTNFVEAK</sequence>
<name>A0ABT9IL47_9MICC</name>
<gene>
    <name evidence="1" type="ORF">Q9R02_03995</name>
</gene>
<dbReference type="RefSeq" id="WP_305995369.1">
    <property type="nucleotide sequence ID" value="NZ_JAVALS010000002.1"/>
</dbReference>
<dbReference type="EMBL" id="JAVALS010000002">
    <property type="protein sequence ID" value="MDP5226314.1"/>
    <property type="molecule type" value="Genomic_DNA"/>
</dbReference>